<reference evidence="1 2" key="1">
    <citation type="journal article" date="2014" name="Genome Biol. Evol.">
        <title>The genome of the myxosporean Thelohanellus kitauei shows adaptations to nutrient acquisition within its fish host.</title>
        <authorList>
            <person name="Yang Y."/>
            <person name="Xiong J."/>
            <person name="Zhou Z."/>
            <person name="Huo F."/>
            <person name="Miao W."/>
            <person name="Ran C."/>
            <person name="Liu Y."/>
            <person name="Zhang J."/>
            <person name="Feng J."/>
            <person name="Wang M."/>
            <person name="Wang M."/>
            <person name="Wang L."/>
            <person name="Yao B."/>
        </authorList>
    </citation>
    <scope>NUCLEOTIDE SEQUENCE [LARGE SCALE GENOMIC DNA]</scope>
    <source>
        <strain evidence="1">Wuqing</strain>
    </source>
</reference>
<keyword evidence="2" id="KW-1185">Reference proteome</keyword>
<evidence type="ECO:0000313" key="1">
    <source>
        <dbReference type="EMBL" id="KII71240.1"/>
    </source>
</evidence>
<comment type="caution">
    <text evidence="1">The sequence shown here is derived from an EMBL/GenBank/DDBJ whole genome shotgun (WGS) entry which is preliminary data.</text>
</comment>
<organism evidence="1 2">
    <name type="scientific">Thelohanellus kitauei</name>
    <name type="common">Myxosporean</name>
    <dbReference type="NCBI Taxonomy" id="669202"/>
    <lineage>
        <taxon>Eukaryota</taxon>
        <taxon>Metazoa</taxon>
        <taxon>Cnidaria</taxon>
        <taxon>Myxozoa</taxon>
        <taxon>Myxosporea</taxon>
        <taxon>Bivalvulida</taxon>
        <taxon>Platysporina</taxon>
        <taxon>Myxobolidae</taxon>
        <taxon>Thelohanellus</taxon>
    </lineage>
</organism>
<gene>
    <name evidence="1" type="ORF">RF11_11759</name>
</gene>
<dbReference type="AlphaFoldDB" id="A0A0C2N4H2"/>
<sequence length="191" mass="21146">MPLASSFDAPASEISDSLENEGMNSFPLVTLTSGNLAPSSSRYVPSPYGVFVVVENFIFVEFCSSSYSARFRMVCDFIIILEPVHSRDPHLPYRASGVPPDDSAEARTKTPIIHSFFSSSFKARCFTAAADLCLKDIKNRFGHLSASELFMRVLMYPYLKRVIKIRICACGSICIARLSGQSHSHISVGRY</sequence>
<protein>
    <submittedName>
        <fullName evidence="1">Uncharacterized protein</fullName>
    </submittedName>
</protein>
<evidence type="ECO:0000313" key="2">
    <source>
        <dbReference type="Proteomes" id="UP000031668"/>
    </source>
</evidence>
<dbReference type="Proteomes" id="UP000031668">
    <property type="component" value="Unassembled WGS sequence"/>
</dbReference>
<proteinExistence type="predicted"/>
<dbReference type="EMBL" id="JWZT01001831">
    <property type="protein sequence ID" value="KII71240.1"/>
    <property type="molecule type" value="Genomic_DNA"/>
</dbReference>
<name>A0A0C2N4H2_THEKT</name>
<accession>A0A0C2N4H2</accession>